<dbReference type="AlphaFoldDB" id="T5LDT0"/>
<dbReference type="Proteomes" id="UP000005085">
    <property type="component" value="Unassembled WGS sequence"/>
</dbReference>
<protein>
    <submittedName>
        <fullName evidence="3">Uncharacterized protein</fullName>
    </submittedName>
</protein>
<proteinExistence type="predicted"/>
<evidence type="ECO:0000313" key="3">
    <source>
        <dbReference type="EMBL" id="EQM94738.1"/>
    </source>
</evidence>
<dbReference type="EMBL" id="ACDN02000055">
    <property type="protein sequence ID" value="EQM94656.1"/>
    <property type="molecule type" value="Genomic_DNA"/>
</dbReference>
<name>T5LDT0_9HELI</name>
<organism evidence="3 4">
    <name type="scientific">Helicobacter bilis ATCC 43879</name>
    <dbReference type="NCBI Taxonomy" id="613026"/>
    <lineage>
        <taxon>Bacteria</taxon>
        <taxon>Pseudomonadati</taxon>
        <taxon>Campylobacterota</taxon>
        <taxon>Epsilonproteobacteria</taxon>
        <taxon>Campylobacterales</taxon>
        <taxon>Helicobacteraceae</taxon>
        <taxon>Helicobacter</taxon>
    </lineage>
</organism>
<evidence type="ECO:0000313" key="2">
    <source>
        <dbReference type="EMBL" id="EQM94656.1"/>
    </source>
</evidence>
<dbReference type="HOGENOM" id="CLU_3136361_0_0_7"/>
<dbReference type="EMBL" id="ACDN02000031">
    <property type="protein sequence ID" value="EQM94738.1"/>
    <property type="molecule type" value="Genomic_DNA"/>
</dbReference>
<accession>T5LDT0</accession>
<keyword evidence="1" id="KW-0812">Transmembrane</keyword>
<sequence length="49" mass="5660">MGILQEIATKIVMSIYKDEIFILLLIVIIFLASKIGFIKILLWLLNKIL</sequence>
<feature type="transmembrane region" description="Helical" evidence="1">
    <location>
        <begin position="20"/>
        <end position="45"/>
    </location>
</feature>
<keyword evidence="1" id="KW-0472">Membrane</keyword>
<comment type="caution">
    <text evidence="3">The sequence shown here is derived from an EMBL/GenBank/DDBJ whole genome shotgun (WGS) entry which is preliminary data.</text>
</comment>
<keyword evidence="1" id="KW-1133">Transmembrane helix</keyword>
<reference evidence="3 4" key="1">
    <citation type="journal article" date="2014" name="Genome Announc.">
        <title>Draft genome sequences of six enterohepatic helicobacter species isolated from humans and one from rhesus macaques.</title>
        <authorList>
            <person name="Shen Z."/>
            <person name="Sheh A."/>
            <person name="Young S.K."/>
            <person name="Abouelliel A."/>
            <person name="Ward D.V."/>
            <person name="Earl A.M."/>
            <person name="Fox J.G."/>
        </authorList>
    </citation>
    <scope>NUCLEOTIDE SEQUENCE [LARGE SCALE GENOMIC DNA]</scope>
    <source>
        <strain evidence="3 4">ATCC 43879</strain>
    </source>
</reference>
<evidence type="ECO:0000313" key="4">
    <source>
        <dbReference type="Proteomes" id="UP000005085"/>
    </source>
</evidence>
<dbReference type="RefSeq" id="WP_020995683.1">
    <property type="nucleotide sequence ID" value="NZ_KI392038.1"/>
</dbReference>
<evidence type="ECO:0000256" key="1">
    <source>
        <dbReference type="SAM" id="Phobius"/>
    </source>
</evidence>
<keyword evidence="4" id="KW-1185">Reference proteome</keyword>
<gene>
    <name evidence="2" type="ORF">HRAG_02311</name>
    <name evidence="3" type="ORF">HRAG_02463</name>
</gene>